<dbReference type="FunCoup" id="G0NR06">
    <property type="interactions" value="10"/>
</dbReference>
<sequence>MTNSESEVQIRTSWNALAESVNGDEQVADYLANLRIVDKETFEIALPTLCIVSAKTIEDSRKRELEKICAEVLLDAESTRPSRRAVIACLKEFHRGLSWNEFYTVMEALEEPQFHIIRPVLPRFDYLLNAVRENVFGFVWLKVALFRAMSHTNGWIRVWAIEKSVSLDFEILSLNHEFITTLVIPNLNNNDVFWRLLEKGRIEEFLMQMCSMIEAIKFTPMFLRSLLSSIEQLSCPTAIYFVVSTLNGITISEILNSEDIPLLRRVVLRARYIPHKSIRIATLRNLVEFYSKVTMLDTNVLEELSNLIGYFSADSTEDMIDATFLQVQRSITFTGYQLEIDPTTIVFKNLFDSDSNNLELRSRMWWTSMSTATVQQEKILSRLQLEVSELLGEKTPLDLTIQLFLLKERPLDVEYSNDVLDLMKNDLGEYILTRIISNTGSKRDFQLLRSLYIPLFKEYCSHLFFPFTIAVVKVLTEIKTCESAAVLLTFFDSIVEKLSDEHLEILRADFLSYLGGSTVIGMKRKKKSVEEYDNKEFNNIVATLHSLRIKLLNRFDLVHFQKYSIKFRFVKEVDVNSFLSECIEQLDVASAFSVKQQICHLIARFIRKCTDNELVISCIRASSNIVNEEKKSLNSLPALQCFVDVTLSGPQSDPKVSKESIDYMEAQLAIASQSTPVALILVDALTKYRTNLDVNWAPLIVKLALFGPVPKKETRVISYAYSKIFDKEDEFLENDQVERLDEVVQKARFKAVLLAMKLSLEDNNKWTKVLIEEIFKASAIMDQSSSRSFGLSMAHRQKTRGVELLHLLTMRIEDEAFASKVFDFCINCVVDPCQQFSIKLIVEWTLARLCIKFSNLFKRLIDNDFEKEMAAQRIGSMCSWLNVLMLISRAAPQLVDSCLDKVIVWCTAQNFPVRCTALAAARLMFSTFDKDRRKKWRLVKAIVNFDAEPSGNSKRVIDNLCSDFYFANLHIDNHFDFQTVLTVIPDRTGMPPEETIPINIIEELNDIPKEINSSNYEADFLGAPSEVYSALAKNTNCAPNMDNDEVDEEEVHYSVDEASEDNAVSSFQRKIVKETEVKDDGISLIVVASLVDKPNNLGGICRTSEIFGVDTLVVADALVAQDSNFKALSMSSENWQKIEAVKPANLLEYLQNLRSNGYTVIAAEQTTDSIMMHDFVFPKKAVIVMGDEKEGVPVSLLRAVDQTVEIKQVGHTRSLNVHVTAALMIAKFAEQVRFAKN</sequence>
<dbReference type="HOGENOM" id="CLU_266899_0_0_1"/>
<evidence type="ECO:0000256" key="1">
    <source>
        <dbReference type="ARBA" id="ARBA00022603"/>
    </source>
</evidence>
<feature type="domain" description="tRNA/rRNA methyltransferase SpoU type" evidence="3">
    <location>
        <begin position="1084"/>
        <end position="1225"/>
    </location>
</feature>
<organism evidence="5">
    <name type="scientific">Caenorhabditis brenneri</name>
    <name type="common">Nematode worm</name>
    <dbReference type="NCBI Taxonomy" id="135651"/>
    <lineage>
        <taxon>Eukaryota</taxon>
        <taxon>Metazoa</taxon>
        <taxon>Ecdysozoa</taxon>
        <taxon>Nematoda</taxon>
        <taxon>Chromadorea</taxon>
        <taxon>Rhabditida</taxon>
        <taxon>Rhabditina</taxon>
        <taxon>Rhabditomorpha</taxon>
        <taxon>Rhabditoidea</taxon>
        <taxon>Rhabditidae</taxon>
        <taxon>Peloderinae</taxon>
        <taxon>Caenorhabditis</taxon>
    </lineage>
</organism>
<dbReference type="InParanoid" id="G0NR06"/>
<dbReference type="EMBL" id="GL379929">
    <property type="protein sequence ID" value="EGT35955.1"/>
    <property type="molecule type" value="Genomic_DNA"/>
</dbReference>
<dbReference type="InterPro" id="IPR044748">
    <property type="entry name" value="Trm3/TARBP1_C"/>
</dbReference>
<keyword evidence="1" id="KW-0489">Methyltransferase</keyword>
<gene>
    <name evidence="4" type="ORF">CAEBREN_17544</name>
</gene>
<dbReference type="PANTHER" id="PTHR12029:SF11">
    <property type="entry name" value="METHYLTRANSFERASE TARBP1-RELATED"/>
    <property type="match status" value="1"/>
</dbReference>
<evidence type="ECO:0000313" key="5">
    <source>
        <dbReference type="Proteomes" id="UP000008068"/>
    </source>
</evidence>
<dbReference type="STRING" id="135651.G0NR06"/>
<dbReference type="PANTHER" id="PTHR12029">
    <property type="entry name" value="RNA METHYLTRANSFERASE"/>
    <property type="match status" value="1"/>
</dbReference>
<dbReference type="Proteomes" id="UP000008068">
    <property type="component" value="Unassembled WGS sequence"/>
</dbReference>
<dbReference type="GO" id="GO:0030488">
    <property type="term" value="P:tRNA methylation"/>
    <property type="evidence" value="ECO:0007669"/>
    <property type="project" value="InterPro"/>
</dbReference>
<keyword evidence="2" id="KW-0808">Transferase</keyword>
<dbReference type="InterPro" id="IPR045330">
    <property type="entry name" value="TRM3/TARBP1"/>
</dbReference>
<dbReference type="Pfam" id="PF00588">
    <property type="entry name" value="SpoU_methylase"/>
    <property type="match status" value="1"/>
</dbReference>
<dbReference type="GO" id="GO:0016423">
    <property type="term" value="F:tRNA (guanine) methyltransferase activity"/>
    <property type="evidence" value="ECO:0007669"/>
    <property type="project" value="InterPro"/>
</dbReference>
<dbReference type="CDD" id="cd18091">
    <property type="entry name" value="SpoU-like_TRM3-like"/>
    <property type="match status" value="1"/>
</dbReference>
<evidence type="ECO:0000313" key="4">
    <source>
        <dbReference type="EMBL" id="EGT35955.1"/>
    </source>
</evidence>
<protein>
    <recommendedName>
        <fullName evidence="3">tRNA/rRNA methyltransferase SpoU type domain-containing protein</fullName>
    </recommendedName>
</protein>
<accession>G0NR06</accession>
<reference evidence="5" key="1">
    <citation type="submission" date="2011-07" db="EMBL/GenBank/DDBJ databases">
        <authorList>
            <consortium name="Caenorhabditis brenneri Sequencing and Analysis Consortium"/>
            <person name="Wilson R.K."/>
        </authorList>
    </citation>
    <scope>NUCLEOTIDE SEQUENCE [LARGE SCALE GENOMIC DNA]</scope>
    <source>
        <strain evidence="5">PB2801</strain>
    </source>
</reference>
<dbReference type="GO" id="GO:0003723">
    <property type="term" value="F:RNA binding"/>
    <property type="evidence" value="ECO:0007669"/>
    <property type="project" value="InterPro"/>
</dbReference>
<dbReference type="SUPFAM" id="SSF75217">
    <property type="entry name" value="alpha/beta knot"/>
    <property type="match status" value="1"/>
</dbReference>
<dbReference type="OMA" id="MSSENWQ"/>
<name>G0NR06_CAEBE</name>
<dbReference type="AlphaFoldDB" id="G0NR06"/>
<dbReference type="OrthoDB" id="241340at2759"/>
<dbReference type="InterPro" id="IPR029026">
    <property type="entry name" value="tRNA_m1G_MTases_N"/>
</dbReference>
<dbReference type="eggNOG" id="KOG0839">
    <property type="taxonomic scope" value="Eukaryota"/>
</dbReference>
<dbReference type="InterPro" id="IPR029028">
    <property type="entry name" value="Alpha/beta_knot_MTases"/>
</dbReference>
<evidence type="ECO:0000256" key="2">
    <source>
        <dbReference type="ARBA" id="ARBA00022679"/>
    </source>
</evidence>
<evidence type="ECO:0000259" key="3">
    <source>
        <dbReference type="Pfam" id="PF00588"/>
    </source>
</evidence>
<proteinExistence type="predicted"/>
<dbReference type="Gene3D" id="3.40.1280.10">
    <property type="match status" value="1"/>
</dbReference>
<keyword evidence="5" id="KW-1185">Reference proteome</keyword>
<dbReference type="InterPro" id="IPR001537">
    <property type="entry name" value="SpoU_MeTrfase"/>
</dbReference>